<sequence>MDNLKDKKLKELLNFLQKDFPLVPEPFKILAEKFDLEEKEIIDFLKNLKKRKIIRHFGATVNSYKLGYITSLCATSLPENKIKIAYEIAKLPEITHAYLREHELNFWFTVITKSEKDLKDFCKNLEERFKIKIKLFPAIKKFKVKAVFEV</sequence>
<comment type="similarity">
    <text evidence="3">Belongs to the Ahb/Nir family.</text>
</comment>
<dbReference type="InterPro" id="IPR050684">
    <property type="entry name" value="HTH-Siroheme_Decarb"/>
</dbReference>
<dbReference type="Pfam" id="PF17805">
    <property type="entry name" value="AsnC_trans_reg2"/>
    <property type="match status" value="1"/>
</dbReference>
<evidence type="ECO:0000313" key="8">
    <source>
        <dbReference type="EMBL" id="HHQ16895.1"/>
    </source>
</evidence>
<feature type="domain" description="Siroheme decarboxylase NirL-like HTH" evidence="7">
    <location>
        <begin position="10"/>
        <end position="55"/>
    </location>
</feature>
<dbReference type="GO" id="GO:0016829">
    <property type="term" value="F:lyase activity"/>
    <property type="evidence" value="ECO:0007669"/>
    <property type="project" value="UniProtKB-KW"/>
</dbReference>
<proteinExistence type="inferred from homology"/>
<evidence type="ECO:0000256" key="2">
    <source>
        <dbReference type="ARBA" id="ARBA00023444"/>
    </source>
</evidence>
<comment type="catalytic activity">
    <reaction evidence="5">
        <text>siroheme + 2 H(+) = 12,18-didecarboxysiroheme + 2 CO2</text>
        <dbReference type="Rhea" id="RHEA:19093"/>
        <dbReference type="ChEBI" id="CHEBI:15378"/>
        <dbReference type="ChEBI" id="CHEBI:16526"/>
        <dbReference type="ChEBI" id="CHEBI:60052"/>
        <dbReference type="ChEBI" id="CHEBI:140497"/>
        <dbReference type="EC" id="4.1.1.111"/>
    </reaction>
</comment>
<evidence type="ECO:0000256" key="3">
    <source>
        <dbReference type="ARBA" id="ARBA00023457"/>
    </source>
</evidence>
<accession>A0A7V5XI67</accession>
<dbReference type="InterPro" id="IPR040523">
    <property type="entry name" value="AsnC_trans_reg2"/>
</dbReference>
<reference evidence="8" key="1">
    <citation type="journal article" date="2020" name="mSystems">
        <title>Genome- and Community-Level Interaction Insights into Carbon Utilization and Element Cycling Functions of Hydrothermarchaeota in Hydrothermal Sediment.</title>
        <authorList>
            <person name="Zhou Z."/>
            <person name="Liu Y."/>
            <person name="Xu W."/>
            <person name="Pan J."/>
            <person name="Luo Z.H."/>
            <person name="Li M."/>
        </authorList>
    </citation>
    <scope>NUCLEOTIDE SEQUENCE [LARGE SCALE GENOMIC DNA]</scope>
    <source>
        <strain evidence="8">SpSt-106</strain>
    </source>
</reference>
<dbReference type="PANTHER" id="PTHR43413:SF1">
    <property type="entry name" value="SIROHEME DECARBOXYLASE NIRL SUBUNIT"/>
    <property type="match status" value="1"/>
</dbReference>
<evidence type="ECO:0000259" key="6">
    <source>
        <dbReference type="Pfam" id="PF17805"/>
    </source>
</evidence>
<comment type="caution">
    <text evidence="8">The sequence shown here is derived from an EMBL/GenBank/DDBJ whole genome shotgun (WGS) entry which is preliminary data.</text>
</comment>
<dbReference type="InterPro" id="IPR053953">
    <property type="entry name" value="NirdL-like_HTH"/>
</dbReference>
<feature type="domain" description="Siroheme decarboxylase AsnC-like ligand binding" evidence="6">
    <location>
        <begin position="65"/>
        <end position="143"/>
    </location>
</feature>
<gene>
    <name evidence="8" type="ORF">ENM15_08820</name>
</gene>
<comment type="pathway">
    <text evidence="2">Porphyrin-containing compound metabolism.</text>
</comment>
<organism evidence="8">
    <name type="scientific">Thermodesulfobacterium geofontis</name>
    <dbReference type="NCBI Taxonomy" id="1295609"/>
    <lineage>
        <taxon>Bacteria</taxon>
        <taxon>Pseudomonadati</taxon>
        <taxon>Thermodesulfobacteriota</taxon>
        <taxon>Thermodesulfobacteria</taxon>
        <taxon>Thermodesulfobacteriales</taxon>
        <taxon>Thermodesulfobacteriaceae</taxon>
        <taxon>Thermodesulfobacterium</taxon>
    </lineage>
</organism>
<keyword evidence="1" id="KW-0456">Lyase</keyword>
<evidence type="ECO:0000256" key="4">
    <source>
        <dbReference type="ARBA" id="ARBA00023471"/>
    </source>
</evidence>
<dbReference type="Pfam" id="PF22451">
    <property type="entry name" value="NirdL-like_HTH"/>
    <property type="match status" value="1"/>
</dbReference>
<name>A0A7V5XI67_9BACT</name>
<protein>
    <recommendedName>
        <fullName evidence="4">siroheme decarboxylase</fullName>
        <ecNumber evidence="4">4.1.1.111</ecNumber>
    </recommendedName>
</protein>
<evidence type="ECO:0000259" key="7">
    <source>
        <dbReference type="Pfam" id="PF22451"/>
    </source>
</evidence>
<dbReference type="EMBL" id="DRWR01000142">
    <property type="protein sequence ID" value="HHQ16895.1"/>
    <property type="molecule type" value="Genomic_DNA"/>
</dbReference>
<dbReference type="Gene3D" id="1.10.10.2890">
    <property type="match status" value="1"/>
</dbReference>
<dbReference type="EC" id="4.1.1.111" evidence="4"/>
<dbReference type="AlphaFoldDB" id="A0A7V5XI67"/>
<evidence type="ECO:0000256" key="5">
    <source>
        <dbReference type="ARBA" id="ARBA00048470"/>
    </source>
</evidence>
<evidence type="ECO:0000256" key="1">
    <source>
        <dbReference type="ARBA" id="ARBA00023239"/>
    </source>
</evidence>
<dbReference type="PANTHER" id="PTHR43413">
    <property type="entry name" value="TRANSCRIPTIONAL REGULATOR, ASNC FAMILY"/>
    <property type="match status" value="1"/>
</dbReference>